<dbReference type="EMBL" id="DS231909">
    <property type="protein sequence ID" value="EDS45629.1"/>
    <property type="molecule type" value="Genomic_DNA"/>
</dbReference>
<proteinExistence type="predicted"/>
<dbReference type="InParanoid" id="B0WEG9"/>
<reference evidence="2" key="2">
    <citation type="submission" date="2021-02" db="UniProtKB">
        <authorList>
            <consortium name="EnsemblMetazoa"/>
        </authorList>
    </citation>
    <scope>IDENTIFICATION</scope>
    <source>
        <strain evidence="2">JHB</strain>
    </source>
</reference>
<evidence type="ECO:0000313" key="2">
    <source>
        <dbReference type="EnsemblMetazoa" id="CPIJ005441-PA"/>
    </source>
</evidence>
<protein>
    <submittedName>
        <fullName evidence="1 2">Uncharacterized protein</fullName>
    </submittedName>
</protein>
<evidence type="ECO:0000313" key="3">
    <source>
        <dbReference type="Proteomes" id="UP000002320"/>
    </source>
</evidence>
<sequence>RVEQLKKILGDCCFHYLRDIITIIISSKIVVRCNAGYGKMLPDAISAFASFALARLWRSEKEQERVRRVSQEQLTF</sequence>
<gene>
    <name evidence="2" type="primary">6037166</name>
    <name evidence="1" type="ORF">CpipJ_CPIJ005441</name>
</gene>
<evidence type="ECO:0000313" key="1">
    <source>
        <dbReference type="EMBL" id="EDS45629.1"/>
    </source>
</evidence>
<dbReference type="Proteomes" id="UP000002320">
    <property type="component" value="Unassembled WGS sequence"/>
</dbReference>
<dbReference type="EnsemblMetazoa" id="CPIJ005441-RA">
    <property type="protein sequence ID" value="CPIJ005441-PA"/>
    <property type="gene ID" value="CPIJ005441"/>
</dbReference>
<keyword evidence="3" id="KW-1185">Reference proteome</keyword>
<dbReference type="AlphaFoldDB" id="B0WEG9"/>
<name>B0WEG9_CULQU</name>
<feature type="non-terminal residue" evidence="1">
    <location>
        <position position="1"/>
    </location>
</feature>
<accession>B0WEG9</accession>
<dbReference type="KEGG" id="cqu:CpipJ_CPIJ005441"/>
<reference evidence="1" key="1">
    <citation type="submission" date="2007-03" db="EMBL/GenBank/DDBJ databases">
        <title>Annotation of Culex pipiens quinquefasciatus.</title>
        <authorList>
            <consortium name="The Broad Institute Genome Sequencing Platform"/>
            <person name="Atkinson P.W."/>
            <person name="Hemingway J."/>
            <person name="Christensen B.M."/>
            <person name="Higgs S."/>
            <person name="Kodira C."/>
            <person name="Hannick L."/>
            <person name="Megy K."/>
            <person name="O'Leary S."/>
            <person name="Pearson M."/>
            <person name="Haas B.J."/>
            <person name="Mauceli E."/>
            <person name="Wortman J.R."/>
            <person name="Lee N.H."/>
            <person name="Guigo R."/>
            <person name="Stanke M."/>
            <person name="Alvarado L."/>
            <person name="Amedeo P."/>
            <person name="Antoine C.H."/>
            <person name="Arensburger P."/>
            <person name="Bidwell S.L."/>
            <person name="Crawford M."/>
            <person name="Camaro F."/>
            <person name="Devon K."/>
            <person name="Engels R."/>
            <person name="Hammond M."/>
            <person name="Howarth C."/>
            <person name="Koehrsen M."/>
            <person name="Lawson D."/>
            <person name="Montgomery P."/>
            <person name="Nene V."/>
            <person name="Nusbaum C."/>
            <person name="Puiu D."/>
            <person name="Romero-Severson J."/>
            <person name="Severson D.W."/>
            <person name="Shumway M."/>
            <person name="Sisk P."/>
            <person name="Stolte C."/>
            <person name="Zeng Q."/>
            <person name="Eisenstadt E."/>
            <person name="Fraser-Liggett C."/>
            <person name="Strausberg R."/>
            <person name="Galagan J."/>
            <person name="Birren B."/>
            <person name="Collins F.H."/>
        </authorList>
    </citation>
    <scope>NUCLEOTIDE SEQUENCE [LARGE SCALE GENOMIC DNA]</scope>
    <source>
        <strain evidence="1">JHB</strain>
    </source>
</reference>
<dbReference type="VEuPathDB" id="VectorBase:CPIJ005441"/>
<dbReference type="HOGENOM" id="CLU_2661544_0_0_1"/>
<organism>
    <name type="scientific">Culex quinquefasciatus</name>
    <name type="common">Southern house mosquito</name>
    <name type="synonym">Culex pungens</name>
    <dbReference type="NCBI Taxonomy" id="7176"/>
    <lineage>
        <taxon>Eukaryota</taxon>
        <taxon>Metazoa</taxon>
        <taxon>Ecdysozoa</taxon>
        <taxon>Arthropoda</taxon>
        <taxon>Hexapoda</taxon>
        <taxon>Insecta</taxon>
        <taxon>Pterygota</taxon>
        <taxon>Neoptera</taxon>
        <taxon>Endopterygota</taxon>
        <taxon>Diptera</taxon>
        <taxon>Nematocera</taxon>
        <taxon>Culicoidea</taxon>
        <taxon>Culicidae</taxon>
        <taxon>Culicinae</taxon>
        <taxon>Culicini</taxon>
        <taxon>Culex</taxon>
        <taxon>Culex</taxon>
    </lineage>
</organism>